<evidence type="ECO:0000256" key="2">
    <source>
        <dbReference type="ARBA" id="ARBA00022801"/>
    </source>
</evidence>
<dbReference type="UniPathway" id="UPA00629">
    <property type="reaction ID" value="UER00684"/>
</dbReference>
<feature type="domain" description="Glucosamine/galactosamine-6-phosphate isomerase" evidence="5">
    <location>
        <begin position="12"/>
        <end position="224"/>
    </location>
</feature>
<dbReference type="Pfam" id="PF01182">
    <property type="entry name" value="Glucosamine_iso"/>
    <property type="match status" value="1"/>
</dbReference>
<dbReference type="CDD" id="cd01399">
    <property type="entry name" value="GlcN6P_deaminase"/>
    <property type="match status" value="1"/>
</dbReference>
<dbReference type="FunFam" id="3.40.50.1360:FF:000003">
    <property type="entry name" value="Glucosamine-6-phosphate deaminase"/>
    <property type="match status" value="1"/>
</dbReference>
<evidence type="ECO:0000256" key="1">
    <source>
        <dbReference type="ARBA" id="ARBA00000644"/>
    </source>
</evidence>
<feature type="active site" description="Proton acceptor; for ring-opening step" evidence="4">
    <location>
        <position position="138"/>
    </location>
</feature>
<dbReference type="GO" id="GO:0004342">
    <property type="term" value="F:glucosamine-6-phosphate deaminase activity"/>
    <property type="evidence" value="ECO:0007669"/>
    <property type="project" value="UniProtKB-UniRule"/>
</dbReference>
<organism evidence="6 7">
    <name type="scientific">Selenomonas timonae</name>
    <dbReference type="NCBI Taxonomy" id="2754044"/>
    <lineage>
        <taxon>Bacteria</taxon>
        <taxon>Bacillati</taxon>
        <taxon>Bacillota</taxon>
        <taxon>Negativicutes</taxon>
        <taxon>Selenomonadales</taxon>
        <taxon>Selenomonadaceae</taxon>
        <taxon>Selenomonas</taxon>
    </lineage>
</organism>
<feature type="active site" description="Proton acceptor; for enolization step" evidence="4">
    <location>
        <position position="67"/>
    </location>
</feature>
<dbReference type="HAMAP" id="MF_01241">
    <property type="entry name" value="GlcN6P_deamin"/>
    <property type="match status" value="1"/>
</dbReference>
<dbReference type="GO" id="GO:0006046">
    <property type="term" value="P:N-acetylglucosamine catabolic process"/>
    <property type="evidence" value="ECO:0007669"/>
    <property type="project" value="UniProtKB-UniRule"/>
</dbReference>
<dbReference type="EMBL" id="CP060204">
    <property type="protein sequence ID" value="QNH54856.1"/>
    <property type="molecule type" value="Genomic_DNA"/>
</dbReference>
<keyword evidence="7" id="KW-1185">Reference proteome</keyword>
<comment type="similarity">
    <text evidence="4">Belongs to the glucosamine/galactosamine-6-phosphate isomerase family. NagB subfamily.</text>
</comment>
<dbReference type="GO" id="GO:0005737">
    <property type="term" value="C:cytoplasm"/>
    <property type="evidence" value="ECO:0007669"/>
    <property type="project" value="TreeGrafter"/>
</dbReference>
<keyword evidence="2 4" id="KW-0378">Hydrolase</keyword>
<dbReference type="GO" id="GO:0005975">
    <property type="term" value="P:carbohydrate metabolic process"/>
    <property type="evidence" value="ECO:0007669"/>
    <property type="project" value="InterPro"/>
</dbReference>
<reference evidence="6 7" key="1">
    <citation type="submission" date="2020-07" db="EMBL/GenBank/DDBJ databases">
        <title>Complete genome and description of Selenomonas timonensis sp. nov., a new bacterium isolated from a gingivitis subject.</title>
        <authorList>
            <person name="Antezack A."/>
        </authorList>
    </citation>
    <scope>NUCLEOTIDE SEQUENCE [LARGE SCALE GENOMIC DNA]</scope>
    <source>
        <strain evidence="6 7">Marseille-Q3039</strain>
    </source>
</reference>
<evidence type="ECO:0000256" key="4">
    <source>
        <dbReference type="HAMAP-Rule" id="MF_01241"/>
    </source>
</evidence>
<evidence type="ECO:0000259" key="5">
    <source>
        <dbReference type="Pfam" id="PF01182"/>
    </source>
</evidence>
<comment type="function">
    <text evidence="4">Catalyzes the reversible isomerization-deamination of glucosamine 6-phosphate (GlcN6P) to form fructose 6-phosphate (Fru6P) and ammonium ion.</text>
</comment>
<accession>A0A7G7VL63</accession>
<sequence>MRIIFTDTYKKMSEEAAKIIAGQLWIKPDSVLGLATGSTPVELYQNLVWLYQTVGLDFSQATSFNLDEYVGLPADDPQSYHRFMHENLFDHVNIRKDHVFFPNGLASDPAREAEEYEAAIMAAGGIDMQLLGIGRNAHIGFNEPGESFTRTTHKVALKESTIEANARFFASAAEVPREAMSMGIGTIFRARHIVLLASGAEKAEAVRDAVKGAITPQVPASILQLHPSVTLIVDHEAGALLSEGKRDSR</sequence>
<feature type="active site" description="For ring-opening step" evidence="4">
    <location>
        <position position="143"/>
    </location>
</feature>
<name>A0A7G7VL63_9FIRM</name>
<dbReference type="InterPro" id="IPR006148">
    <property type="entry name" value="Glc/Gal-6P_isomerase"/>
</dbReference>
<dbReference type="GO" id="GO:0006043">
    <property type="term" value="P:glucosamine catabolic process"/>
    <property type="evidence" value="ECO:0007669"/>
    <property type="project" value="TreeGrafter"/>
</dbReference>
<gene>
    <name evidence="4 6" type="primary">nagB</name>
    <name evidence="6" type="ORF">H1B31_02555</name>
</gene>
<dbReference type="GO" id="GO:0019262">
    <property type="term" value="P:N-acetylneuraminate catabolic process"/>
    <property type="evidence" value="ECO:0007669"/>
    <property type="project" value="UniProtKB-UniRule"/>
</dbReference>
<comment type="pathway">
    <text evidence="4">Amino-sugar metabolism; N-acetylneuraminate degradation; D-fructose 6-phosphate from N-acetylneuraminate: step 5/5.</text>
</comment>
<evidence type="ECO:0000313" key="6">
    <source>
        <dbReference type="EMBL" id="QNH54856.1"/>
    </source>
</evidence>
<feature type="active site" description="For ring-opening step" evidence="4">
    <location>
        <position position="136"/>
    </location>
</feature>
<evidence type="ECO:0000256" key="3">
    <source>
        <dbReference type="ARBA" id="ARBA00023277"/>
    </source>
</evidence>
<evidence type="ECO:0000313" key="7">
    <source>
        <dbReference type="Proteomes" id="UP000515480"/>
    </source>
</evidence>
<dbReference type="SUPFAM" id="SSF100950">
    <property type="entry name" value="NagB/RpiA/CoA transferase-like"/>
    <property type="match status" value="1"/>
</dbReference>
<dbReference type="NCBIfam" id="TIGR00502">
    <property type="entry name" value="nagB"/>
    <property type="match status" value="1"/>
</dbReference>
<dbReference type="KEGG" id="stim:H1B31_02555"/>
<dbReference type="Gene3D" id="3.40.50.1360">
    <property type="match status" value="1"/>
</dbReference>
<dbReference type="PANTHER" id="PTHR11280:SF5">
    <property type="entry name" value="GLUCOSAMINE-6-PHOSPHATE ISOMERASE"/>
    <property type="match status" value="1"/>
</dbReference>
<dbReference type="InterPro" id="IPR004547">
    <property type="entry name" value="Glucosamine6P_isomerase"/>
</dbReference>
<keyword evidence="3 4" id="KW-0119">Carbohydrate metabolism</keyword>
<dbReference type="AlphaFoldDB" id="A0A7G7VL63"/>
<dbReference type="InterPro" id="IPR037171">
    <property type="entry name" value="NagB/RpiA_transferase-like"/>
</dbReference>
<dbReference type="Proteomes" id="UP000515480">
    <property type="component" value="Chromosome"/>
</dbReference>
<dbReference type="PANTHER" id="PTHR11280">
    <property type="entry name" value="GLUCOSAMINE-6-PHOSPHATE ISOMERASE"/>
    <property type="match status" value="1"/>
</dbReference>
<dbReference type="EC" id="3.5.99.6" evidence="4"/>
<comment type="catalytic activity">
    <reaction evidence="1 4">
        <text>alpha-D-glucosamine 6-phosphate + H2O = beta-D-fructose 6-phosphate + NH4(+)</text>
        <dbReference type="Rhea" id="RHEA:12172"/>
        <dbReference type="ChEBI" id="CHEBI:15377"/>
        <dbReference type="ChEBI" id="CHEBI:28938"/>
        <dbReference type="ChEBI" id="CHEBI:57634"/>
        <dbReference type="ChEBI" id="CHEBI:75989"/>
        <dbReference type="EC" id="3.5.99.6"/>
    </reaction>
</comment>
<protein>
    <recommendedName>
        <fullName evidence="4">Glucosamine-6-phosphate deaminase</fullName>
        <ecNumber evidence="4">3.5.99.6</ecNumber>
    </recommendedName>
    <alternativeName>
        <fullName evidence="4">GlcN6P deaminase</fullName>
        <shortName evidence="4">GNPDA</shortName>
    </alternativeName>
    <alternativeName>
        <fullName evidence="4">Glucosamine-6-phosphate isomerase</fullName>
    </alternativeName>
</protein>
<comment type="caution">
    <text evidence="4">Lacks conserved residue(s) required for the propagation of feature annotation.</text>
</comment>
<dbReference type="RefSeq" id="WP_185980782.1">
    <property type="nucleotide sequence ID" value="NZ_CP060204.1"/>
</dbReference>
<dbReference type="GO" id="GO:0042802">
    <property type="term" value="F:identical protein binding"/>
    <property type="evidence" value="ECO:0007669"/>
    <property type="project" value="TreeGrafter"/>
</dbReference>
<proteinExistence type="inferred from homology"/>